<accession>A0A1E4T7B6</accession>
<evidence type="ECO:0000313" key="10">
    <source>
        <dbReference type="EMBL" id="ODV87548.1"/>
    </source>
</evidence>
<feature type="transmembrane region" description="Helical" evidence="9">
    <location>
        <begin position="101"/>
        <end position="118"/>
    </location>
</feature>
<dbReference type="EMBL" id="KV453848">
    <property type="protein sequence ID" value="ODV87548.1"/>
    <property type="molecule type" value="Genomic_DNA"/>
</dbReference>
<feature type="binding site" evidence="7">
    <location>
        <position position="40"/>
    </location>
    <ligand>
        <name>Ca(2+)</name>
        <dbReference type="ChEBI" id="CHEBI:29108"/>
    </ligand>
</feature>
<comment type="cofactor">
    <cofactor evidence="8">
        <name>Zn(2+)</name>
        <dbReference type="ChEBI" id="CHEBI:29105"/>
    </cofactor>
</comment>
<dbReference type="PANTHER" id="PTHR46187:SF3">
    <property type="entry name" value="ALKALINE CERAMIDASE 3"/>
    <property type="match status" value="1"/>
</dbReference>
<evidence type="ECO:0000256" key="7">
    <source>
        <dbReference type="PIRSR" id="PIRSR608901-1"/>
    </source>
</evidence>
<dbReference type="GO" id="GO:0046513">
    <property type="term" value="P:ceramide biosynthetic process"/>
    <property type="evidence" value="ECO:0007669"/>
    <property type="project" value="TreeGrafter"/>
</dbReference>
<evidence type="ECO:0008006" key="12">
    <source>
        <dbReference type="Google" id="ProtNLM"/>
    </source>
</evidence>
<dbReference type="Pfam" id="PF05875">
    <property type="entry name" value="Ceramidase"/>
    <property type="match status" value="1"/>
</dbReference>
<evidence type="ECO:0000256" key="4">
    <source>
        <dbReference type="ARBA" id="ARBA00022801"/>
    </source>
</evidence>
<evidence type="ECO:0000256" key="1">
    <source>
        <dbReference type="ARBA" id="ARBA00004141"/>
    </source>
</evidence>
<keyword evidence="4" id="KW-0378">Hydrolase</keyword>
<evidence type="ECO:0000256" key="9">
    <source>
        <dbReference type="SAM" id="Phobius"/>
    </source>
</evidence>
<evidence type="ECO:0000256" key="3">
    <source>
        <dbReference type="ARBA" id="ARBA00022692"/>
    </source>
</evidence>
<evidence type="ECO:0000313" key="11">
    <source>
        <dbReference type="Proteomes" id="UP000094801"/>
    </source>
</evidence>
<dbReference type="AlphaFoldDB" id="A0A1E4T7B6"/>
<gene>
    <name evidence="10" type="ORF">CANARDRAFT_97527</name>
</gene>
<keyword evidence="8" id="KW-0862">Zinc</keyword>
<dbReference type="OrthoDB" id="187171at2759"/>
<feature type="binding site" evidence="7">
    <location>
        <position position="31"/>
    </location>
    <ligand>
        <name>Ca(2+)</name>
        <dbReference type="ChEBI" id="CHEBI:29108"/>
    </ligand>
</feature>
<feature type="transmembrane region" description="Helical" evidence="9">
    <location>
        <begin position="233"/>
        <end position="252"/>
    </location>
</feature>
<keyword evidence="7" id="KW-0106">Calcium</keyword>
<dbReference type="GO" id="GO:0016811">
    <property type="term" value="F:hydrolase activity, acting on carbon-nitrogen (but not peptide) bonds, in linear amides"/>
    <property type="evidence" value="ECO:0007669"/>
    <property type="project" value="InterPro"/>
</dbReference>
<evidence type="ECO:0000256" key="5">
    <source>
        <dbReference type="ARBA" id="ARBA00022989"/>
    </source>
</evidence>
<feature type="transmembrane region" description="Helical" evidence="9">
    <location>
        <begin position="37"/>
        <end position="55"/>
    </location>
</feature>
<feature type="transmembrane region" description="Helical" evidence="9">
    <location>
        <begin position="188"/>
        <end position="213"/>
    </location>
</feature>
<keyword evidence="11" id="KW-1185">Reference proteome</keyword>
<feature type="transmembrane region" description="Helical" evidence="9">
    <location>
        <begin position="125"/>
        <end position="145"/>
    </location>
</feature>
<name>A0A1E4T7B6_9ASCO</name>
<sequence>MTLFDYPPALPHNHIGYWGPVTATIDWCEENYILSPYIAEVVNSFTNFIFLLLGAHHLYSTIKNKFGYLYIFISIGFAAVGLGSFLFHMTLLYEYQLMDELPMVYVTALPFGYIFAWNSSKKLKWIWGLGTFITTLLFTYIYIFIYRNPEFHQFFYALLNFGLIYKTFNVANEKVTDLKAKKQIYKILILAFSLFAFGFLIWNLDFVFCPNLIFIRRNHLGLPFGILTEGHGWWHIFTGFGIYYFILYNQLLCTWMHDMQDQYELVWFGIFAEVRLKKDKKIN</sequence>
<feature type="binding site" evidence="8">
    <location>
        <position position="88"/>
    </location>
    <ligand>
        <name>Zn(2+)</name>
        <dbReference type="ChEBI" id="CHEBI:29105"/>
        <note>catalytic</note>
    </ligand>
</feature>
<dbReference type="InterPro" id="IPR008901">
    <property type="entry name" value="ACER"/>
</dbReference>
<feature type="binding site" evidence="8">
    <location>
        <position position="235"/>
    </location>
    <ligand>
        <name>Zn(2+)</name>
        <dbReference type="ChEBI" id="CHEBI:29105"/>
        <note>catalytic</note>
    </ligand>
</feature>
<dbReference type="Proteomes" id="UP000094801">
    <property type="component" value="Unassembled WGS sequence"/>
</dbReference>
<keyword evidence="7" id="KW-0479">Metal-binding</keyword>
<feature type="binding site" evidence="7">
    <location>
        <position position="27"/>
    </location>
    <ligand>
        <name>Ca(2+)</name>
        <dbReference type="ChEBI" id="CHEBI:29108"/>
    </ligand>
</feature>
<evidence type="ECO:0000256" key="8">
    <source>
        <dbReference type="PIRSR" id="PIRSR608901-2"/>
    </source>
</evidence>
<dbReference type="GO" id="GO:0046514">
    <property type="term" value="P:ceramide catabolic process"/>
    <property type="evidence" value="ECO:0007669"/>
    <property type="project" value="TreeGrafter"/>
</dbReference>
<keyword evidence="5 9" id="KW-1133">Transmembrane helix</keyword>
<evidence type="ECO:0000256" key="6">
    <source>
        <dbReference type="ARBA" id="ARBA00023136"/>
    </source>
</evidence>
<feature type="transmembrane region" description="Helical" evidence="9">
    <location>
        <begin position="151"/>
        <end position="168"/>
    </location>
</feature>
<dbReference type="PANTHER" id="PTHR46187">
    <property type="entry name" value="ALKALINE CERAMIDASE 3"/>
    <property type="match status" value="1"/>
</dbReference>
<dbReference type="STRING" id="983967.A0A1E4T7B6"/>
<keyword evidence="6 9" id="KW-0472">Membrane</keyword>
<comment type="similarity">
    <text evidence="2">Belongs to the alkaline ceramidase family.</text>
</comment>
<keyword evidence="3 9" id="KW-0812">Transmembrane</keyword>
<evidence type="ECO:0000256" key="2">
    <source>
        <dbReference type="ARBA" id="ARBA00009780"/>
    </source>
</evidence>
<dbReference type="GO" id="GO:0046872">
    <property type="term" value="F:metal ion binding"/>
    <property type="evidence" value="ECO:0007669"/>
    <property type="project" value="UniProtKB-KW"/>
</dbReference>
<dbReference type="GO" id="GO:0005789">
    <property type="term" value="C:endoplasmic reticulum membrane"/>
    <property type="evidence" value="ECO:0007669"/>
    <property type="project" value="TreeGrafter"/>
</dbReference>
<feature type="binding site" evidence="8">
    <location>
        <position position="231"/>
    </location>
    <ligand>
        <name>Zn(2+)</name>
        <dbReference type="ChEBI" id="CHEBI:29105"/>
        <note>catalytic</note>
    </ligand>
</feature>
<reference evidence="11" key="1">
    <citation type="submission" date="2016-04" db="EMBL/GenBank/DDBJ databases">
        <title>Comparative genomics of biotechnologically important yeasts.</title>
        <authorList>
            <consortium name="DOE Joint Genome Institute"/>
            <person name="Riley R."/>
            <person name="Haridas S."/>
            <person name="Wolfe K.H."/>
            <person name="Lopes M.R."/>
            <person name="Hittinger C.T."/>
            <person name="Goker M."/>
            <person name="Salamov A."/>
            <person name="Wisecaver J."/>
            <person name="Long T.M."/>
            <person name="Aerts A.L."/>
            <person name="Barry K."/>
            <person name="Choi C."/>
            <person name="Clum A."/>
            <person name="Coughlan A.Y."/>
            <person name="Deshpande S."/>
            <person name="Douglass A.P."/>
            <person name="Hanson S.J."/>
            <person name="Klenk H.-P."/>
            <person name="Labutti K."/>
            <person name="Lapidus A."/>
            <person name="Lindquist E."/>
            <person name="Lipzen A."/>
            <person name="Meier-Kolthoff J.P."/>
            <person name="Ohm R.A."/>
            <person name="Otillar R.P."/>
            <person name="Pangilinan J."/>
            <person name="Peng Y."/>
            <person name="Rokas A."/>
            <person name="Rosa C.A."/>
            <person name="Scheuner C."/>
            <person name="Sibirny A.A."/>
            <person name="Slot J.C."/>
            <person name="Stielow J.B."/>
            <person name="Sun H."/>
            <person name="Kurtzman C.P."/>
            <person name="Blackwell M."/>
            <person name="Grigoriev I.V."/>
            <person name="Jeffries T.W."/>
        </authorList>
    </citation>
    <scope>NUCLEOTIDE SEQUENCE [LARGE SCALE GENOMIC DNA]</scope>
    <source>
        <strain evidence="11">NRRL YB-2248</strain>
    </source>
</reference>
<protein>
    <recommendedName>
        <fullName evidence="12">Alkaline phytoceramidase</fullName>
    </recommendedName>
</protein>
<feature type="binding site" evidence="7">
    <location>
        <position position="29"/>
    </location>
    <ligand>
        <name>Ca(2+)</name>
        <dbReference type="ChEBI" id="CHEBI:29108"/>
    </ligand>
</feature>
<feature type="binding site" evidence="7">
    <location>
        <position position="26"/>
    </location>
    <ligand>
        <name>Ca(2+)</name>
        <dbReference type="ChEBI" id="CHEBI:29108"/>
    </ligand>
</feature>
<organism evidence="10 11">
    <name type="scientific">[Candida] arabinofermentans NRRL YB-2248</name>
    <dbReference type="NCBI Taxonomy" id="983967"/>
    <lineage>
        <taxon>Eukaryota</taxon>
        <taxon>Fungi</taxon>
        <taxon>Dikarya</taxon>
        <taxon>Ascomycota</taxon>
        <taxon>Saccharomycotina</taxon>
        <taxon>Pichiomycetes</taxon>
        <taxon>Pichiales</taxon>
        <taxon>Pichiaceae</taxon>
        <taxon>Ogataea</taxon>
        <taxon>Ogataea/Candida clade</taxon>
    </lineage>
</organism>
<comment type="subcellular location">
    <subcellularLocation>
        <location evidence="1">Membrane</location>
        <topology evidence="1">Multi-pass membrane protein</topology>
    </subcellularLocation>
</comment>
<proteinExistence type="inferred from homology"/>
<feature type="transmembrane region" description="Helical" evidence="9">
    <location>
        <begin position="67"/>
        <end position="89"/>
    </location>
</feature>